<dbReference type="GO" id="GO:0008270">
    <property type="term" value="F:zinc ion binding"/>
    <property type="evidence" value="ECO:0007669"/>
    <property type="project" value="UniProtKB-KW"/>
</dbReference>
<feature type="domain" description="RING-type" evidence="5">
    <location>
        <begin position="101"/>
        <end position="145"/>
    </location>
</feature>
<evidence type="ECO:0000256" key="1">
    <source>
        <dbReference type="ARBA" id="ARBA00022723"/>
    </source>
</evidence>
<keyword evidence="7" id="KW-1185">Reference proteome</keyword>
<dbReference type="SMART" id="SM00184">
    <property type="entry name" value="RING"/>
    <property type="match status" value="1"/>
</dbReference>
<dbReference type="GO" id="GO:0061630">
    <property type="term" value="F:ubiquitin protein ligase activity"/>
    <property type="evidence" value="ECO:0007669"/>
    <property type="project" value="TreeGrafter"/>
</dbReference>
<protein>
    <submittedName>
        <fullName evidence="6">OLC1v1025585C1</fullName>
    </submittedName>
</protein>
<accession>A0AAV1C6L8</accession>
<keyword evidence="3" id="KW-0862">Zinc</keyword>
<keyword evidence="1" id="KW-0479">Metal-binding</keyword>
<gene>
    <name evidence="6" type="ORF">OLC1_LOCUS2840</name>
</gene>
<dbReference type="Pfam" id="PF13639">
    <property type="entry name" value="zf-RING_2"/>
    <property type="match status" value="1"/>
</dbReference>
<dbReference type="Proteomes" id="UP001161247">
    <property type="component" value="Chromosome 1"/>
</dbReference>
<dbReference type="SUPFAM" id="SSF57850">
    <property type="entry name" value="RING/U-box"/>
    <property type="match status" value="1"/>
</dbReference>
<dbReference type="PANTHER" id="PTHR45969">
    <property type="entry name" value="RING ZINC FINGER PROTEIN-RELATED"/>
    <property type="match status" value="1"/>
</dbReference>
<dbReference type="InterPro" id="IPR001841">
    <property type="entry name" value="Znf_RING"/>
</dbReference>
<dbReference type="GO" id="GO:0016567">
    <property type="term" value="P:protein ubiquitination"/>
    <property type="evidence" value="ECO:0007669"/>
    <property type="project" value="TreeGrafter"/>
</dbReference>
<dbReference type="PANTHER" id="PTHR45969:SF11">
    <property type="entry name" value="RING_U-BOX SUPERFAMILY PROTEIN"/>
    <property type="match status" value="1"/>
</dbReference>
<dbReference type="PROSITE" id="PS50089">
    <property type="entry name" value="ZF_RING_2"/>
    <property type="match status" value="1"/>
</dbReference>
<evidence type="ECO:0000256" key="3">
    <source>
        <dbReference type="ARBA" id="ARBA00022833"/>
    </source>
</evidence>
<keyword evidence="2 4" id="KW-0863">Zinc-finger</keyword>
<sequence length="205" mass="23128">MGFCDSGSSDHLILCKAALIFGVTRCIFSWAQKLVKHYMCIFSWSLELFPEPTTISPQPCSGSSSVLSMVKEHLSLTSFEEIAKRRIPDHDQEEENHDMSCAVCLKRFKKKNQVWELSNCSHVFHEDCLNRWLLYDARLSCPLCRTSLITTLGTESCSDSSSSSSTAAAANQQPSWAVERILYLFGDDLLCSDQHRFSCLDSCYT</sequence>
<proteinExistence type="predicted"/>
<organism evidence="6 7">
    <name type="scientific">Oldenlandia corymbosa var. corymbosa</name>
    <dbReference type="NCBI Taxonomy" id="529605"/>
    <lineage>
        <taxon>Eukaryota</taxon>
        <taxon>Viridiplantae</taxon>
        <taxon>Streptophyta</taxon>
        <taxon>Embryophyta</taxon>
        <taxon>Tracheophyta</taxon>
        <taxon>Spermatophyta</taxon>
        <taxon>Magnoliopsida</taxon>
        <taxon>eudicotyledons</taxon>
        <taxon>Gunneridae</taxon>
        <taxon>Pentapetalae</taxon>
        <taxon>asterids</taxon>
        <taxon>lamiids</taxon>
        <taxon>Gentianales</taxon>
        <taxon>Rubiaceae</taxon>
        <taxon>Rubioideae</taxon>
        <taxon>Spermacoceae</taxon>
        <taxon>Hedyotis-Oldenlandia complex</taxon>
        <taxon>Oldenlandia</taxon>
    </lineage>
</organism>
<evidence type="ECO:0000256" key="4">
    <source>
        <dbReference type="PROSITE-ProRule" id="PRU00175"/>
    </source>
</evidence>
<evidence type="ECO:0000256" key="2">
    <source>
        <dbReference type="ARBA" id="ARBA00022771"/>
    </source>
</evidence>
<evidence type="ECO:0000259" key="5">
    <source>
        <dbReference type="PROSITE" id="PS50089"/>
    </source>
</evidence>
<reference evidence="6" key="1">
    <citation type="submission" date="2023-03" db="EMBL/GenBank/DDBJ databases">
        <authorList>
            <person name="Julca I."/>
        </authorList>
    </citation>
    <scope>NUCLEOTIDE SEQUENCE</scope>
</reference>
<evidence type="ECO:0000313" key="7">
    <source>
        <dbReference type="Proteomes" id="UP001161247"/>
    </source>
</evidence>
<evidence type="ECO:0000313" key="6">
    <source>
        <dbReference type="EMBL" id="CAI9090753.1"/>
    </source>
</evidence>
<dbReference type="EMBL" id="OX459118">
    <property type="protein sequence ID" value="CAI9090753.1"/>
    <property type="molecule type" value="Genomic_DNA"/>
</dbReference>
<dbReference type="AlphaFoldDB" id="A0AAV1C6L8"/>
<dbReference type="Gene3D" id="3.30.40.10">
    <property type="entry name" value="Zinc/RING finger domain, C3HC4 (zinc finger)"/>
    <property type="match status" value="1"/>
</dbReference>
<name>A0AAV1C6L8_OLDCO</name>
<dbReference type="InterPro" id="IPR013083">
    <property type="entry name" value="Znf_RING/FYVE/PHD"/>
</dbReference>